<name>A0A1J4KB05_9EUKA</name>
<dbReference type="Proteomes" id="UP000179807">
    <property type="component" value="Unassembled WGS sequence"/>
</dbReference>
<sequence length="1813" mass="211180">MFDYDTYFSTIVIDDLNKALYSYEDPHSASQIRQLMENLRLYFYNYDRLPNVSENILKTLSEDFTHAMITRVYKIYPEKERTFMLYTLTTMISYRIRQKKIDCVKNLKEIIKNKKNLKIDVSVISTYRLFFSIKKNGFYGKKKFFSPINRRNPHPDAAIVFLFGATGILDEIRNYFLSEKRLNEILVDILTFSKPFFTIKYNNWFVQEFFKQSPEIQRDLHFSPTQRLQLIKLLMEISNGTKLCNKVTDVYFELIMGFLTEGNREKANDEIISTTKLQSISSYIILKLRDIFDFIVNTFQKGDIMVVSSISQILRAKNALMPPSELFKKAARNILIYSELFDYLEDTFPSTIIDDTYNNYPFDLATADFILKLLKSNKYESSQTKQILKDMIELNNKKINKRILHLSRIDRFQASMYEAIITVLEENDLSTFDQINICAILNNCKISEEHQNLFKKFSDTLLENLDSIEILNVFKQFSFLSINDLQYFSYLVPHNSIYFTILSEQCIELIDTIIYDILENNSTCDEYLDLLKKAYQTTGNVLFLIQYLSDQLNNNETVNEFVDMFQREINQAPEKLKSLILNKLQNKPSDSFLKVLLKIDLSSLQITKDDFSNELNDISLAFLIAIGYSPDENIFNILFNNSDSIYSKIIATSYINLFTQEQIFNVYKFGCENLCFELCKKLIEHINFDDNLLSSILYEEFLNKCVCNTISSITKLTLSKVPHAIFKNQQTIGNAIYLLALSKNQDNFDESFRALLTTLPKTEESILIVFRSYFDKDFPPFYRNCDNSKALYEYMASSPITFCKIVATLKPAPYSHIKPLVKPVIMHLFASLPHILSFVKPEILSFLANINYSCLYEVPLKFQGKSFTDLIEVLFLSFKPFELLTFSNKSINTEILLNINPINSIEDSLKQKLSFSTIIEAPSILSIQFANIDSSTFTINENLNLSQYSLKPSLLYKLHAVVSSNYENEDIVFIKTDEGFIKCESTNISFVPNIDCKVYAAFYVIVENVVNIKLQEWKTYHQVFHHDLDKTVMRSLLSPGIDWSLYQIDNEYDPNFLKAIFYIAIELDNKPIMDAFSSNAEFAEILFQDYPHLLREPRFIHKYCANFISLAVCYEIEPVILSVILSNQLCVNNADLIFEIFNNLDLNFDNRITIISEFTDDIFDLNTFKHFFKVTLDDPNCNKQDVLTLIYSNSKIFQVFLEIANESQLQIINEVTDKNAFALIVEKTSPKFAFSVLQKNPNNDFISIAFEKLAYLPEFLDFMKSLKNNNITLNDVSLLFDNGSIESAVKFLKDLHPPSSEISFDVTKLLIEKIPAKNLYQQLYPLVNEYIHWFGKSAQITRIYAIFIFKSKPSQIDFESLSQLVKKLPALSEQMLSDIWGTLLSVKFKLSHDEVEKLYSLYIELLVKFYSETKGSFSAETLVKMLSIIVNSISNTEVLENALVELFLCTAIDPDKFDKIFDLLPQFPDALAECIRRSLEFPQHWNSINFLRYSMSIFLEISAIENHKNLVIPPKNINAFYNKIFCYFNEGMEKYVLNPNWPGDGFFGVPDFKTVMRIYRSLYLKTIDDSVVPSYFKFLEYSSISYPPILKYIIDQLLNLEFNFYQHSRTRESKTAYSNLICNLLREILGDRQYVNDMKSEYLKKGFQTFRKDLENLLRTEDFNYECVKPYILILSAILKLPANNEISVAIIKMLKSFPIIFSLIFTEHETDEELRKLKIFFINLFSKLAEGGEVKCFNPATFVKYINSWRLNDPKLSSKVDLFLILFKKLSNNQKKEVTDQVFDVVEKLNEERENDQKLQALFEMLLLSKCE</sequence>
<evidence type="ECO:0000313" key="2">
    <source>
        <dbReference type="Proteomes" id="UP000179807"/>
    </source>
</evidence>
<keyword evidence="2" id="KW-1185">Reference proteome</keyword>
<dbReference type="EMBL" id="MLAK01000719">
    <property type="protein sequence ID" value="OHT06645.1"/>
    <property type="molecule type" value="Genomic_DNA"/>
</dbReference>
<dbReference type="GeneID" id="94838943"/>
<proteinExistence type="predicted"/>
<dbReference type="VEuPathDB" id="TrichDB:TRFO_25255"/>
<protein>
    <submittedName>
        <fullName evidence="1">Uncharacterized protein</fullName>
    </submittedName>
</protein>
<evidence type="ECO:0000313" key="1">
    <source>
        <dbReference type="EMBL" id="OHT06645.1"/>
    </source>
</evidence>
<reference evidence="1" key="1">
    <citation type="submission" date="2016-10" db="EMBL/GenBank/DDBJ databases">
        <authorList>
            <person name="Benchimol M."/>
            <person name="Almeida L.G."/>
            <person name="Vasconcelos A.T."/>
            <person name="Perreira-Neves A."/>
            <person name="Rosa I.A."/>
            <person name="Tasca T."/>
            <person name="Bogo M.R."/>
            <person name="de Souza W."/>
        </authorList>
    </citation>
    <scope>NUCLEOTIDE SEQUENCE [LARGE SCALE GENOMIC DNA]</scope>
    <source>
        <strain evidence="1">K</strain>
    </source>
</reference>
<gene>
    <name evidence="1" type="ORF">TRFO_25255</name>
</gene>
<organism evidence="1 2">
    <name type="scientific">Tritrichomonas foetus</name>
    <dbReference type="NCBI Taxonomy" id="1144522"/>
    <lineage>
        <taxon>Eukaryota</taxon>
        <taxon>Metamonada</taxon>
        <taxon>Parabasalia</taxon>
        <taxon>Tritrichomonadida</taxon>
        <taxon>Tritrichomonadidae</taxon>
        <taxon>Tritrichomonas</taxon>
    </lineage>
</organism>
<accession>A0A1J4KB05</accession>
<comment type="caution">
    <text evidence="1">The sequence shown here is derived from an EMBL/GenBank/DDBJ whole genome shotgun (WGS) entry which is preliminary data.</text>
</comment>
<dbReference type="RefSeq" id="XP_068359781.1">
    <property type="nucleotide sequence ID" value="XM_068504239.1"/>
</dbReference>